<comment type="subcellular location">
    <subcellularLocation>
        <location evidence="1">Membrane</location>
        <topology evidence="1">Multi-pass membrane protein</topology>
    </subcellularLocation>
</comment>
<evidence type="ECO:0000256" key="8">
    <source>
        <dbReference type="SAM" id="Phobius"/>
    </source>
</evidence>
<feature type="transmembrane region" description="Helical" evidence="8">
    <location>
        <begin position="50"/>
        <end position="68"/>
    </location>
</feature>
<keyword evidence="6 8" id="KW-0472">Membrane</keyword>
<dbReference type="GO" id="GO:0015271">
    <property type="term" value="F:outward rectifier potassium channel activity"/>
    <property type="evidence" value="ECO:0007669"/>
    <property type="project" value="TreeGrafter"/>
</dbReference>
<dbReference type="GO" id="GO:0005886">
    <property type="term" value="C:plasma membrane"/>
    <property type="evidence" value="ECO:0007669"/>
    <property type="project" value="TreeGrafter"/>
</dbReference>
<name>A0AA36CKR5_9BILA</name>
<evidence type="ECO:0000313" key="11">
    <source>
        <dbReference type="Proteomes" id="UP001177023"/>
    </source>
</evidence>
<keyword evidence="2" id="KW-0813">Transport</keyword>
<organism evidence="10 11">
    <name type="scientific">Mesorhabditis spiculigera</name>
    <dbReference type="NCBI Taxonomy" id="96644"/>
    <lineage>
        <taxon>Eukaryota</taxon>
        <taxon>Metazoa</taxon>
        <taxon>Ecdysozoa</taxon>
        <taxon>Nematoda</taxon>
        <taxon>Chromadorea</taxon>
        <taxon>Rhabditida</taxon>
        <taxon>Rhabditina</taxon>
        <taxon>Rhabditomorpha</taxon>
        <taxon>Rhabditoidea</taxon>
        <taxon>Rhabditidae</taxon>
        <taxon>Mesorhabditinae</taxon>
        <taxon>Mesorhabditis</taxon>
    </lineage>
</organism>
<dbReference type="InterPro" id="IPR003280">
    <property type="entry name" value="2pore_dom_K_chnl"/>
</dbReference>
<keyword evidence="5" id="KW-0406">Ion transport</keyword>
<evidence type="ECO:0000256" key="2">
    <source>
        <dbReference type="ARBA" id="ARBA00022448"/>
    </source>
</evidence>
<dbReference type="GO" id="GO:0030322">
    <property type="term" value="P:stabilization of membrane potential"/>
    <property type="evidence" value="ECO:0007669"/>
    <property type="project" value="TreeGrafter"/>
</dbReference>
<keyword evidence="3 8" id="KW-0812">Transmembrane</keyword>
<dbReference type="Gene3D" id="1.10.287.70">
    <property type="match status" value="1"/>
</dbReference>
<feature type="non-terminal residue" evidence="10">
    <location>
        <position position="1"/>
    </location>
</feature>
<feature type="transmembrane region" description="Helical" evidence="8">
    <location>
        <begin position="74"/>
        <end position="97"/>
    </location>
</feature>
<evidence type="ECO:0000259" key="9">
    <source>
        <dbReference type="Pfam" id="PF07885"/>
    </source>
</evidence>
<dbReference type="GO" id="GO:0022841">
    <property type="term" value="F:potassium ion leak channel activity"/>
    <property type="evidence" value="ECO:0007669"/>
    <property type="project" value="TreeGrafter"/>
</dbReference>
<dbReference type="EMBL" id="CATQJA010002298">
    <property type="protein sequence ID" value="CAJ0570348.1"/>
    <property type="molecule type" value="Genomic_DNA"/>
</dbReference>
<dbReference type="PANTHER" id="PTHR11003">
    <property type="entry name" value="POTASSIUM CHANNEL, SUBFAMILY K"/>
    <property type="match status" value="1"/>
</dbReference>
<keyword evidence="4 8" id="KW-1133">Transmembrane helix</keyword>
<dbReference type="PANTHER" id="PTHR11003:SF61">
    <property type="entry name" value="POTASSIUM CHANNEL DOMAIN-CONTAINING PROTEIN"/>
    <property type="match status" value="1"/>
</dbReference>
<dbReference type="Pfam" id="PF07885">
    <property type="entry name" value="Ion_trans_2"/>
    <property type="match status" value="1"/>
</dbReference>
<dbReference type="InterPro" id="IPR013099">
    <property type="entry name" value="K_chnl_dom"/>
</dbReference>
<evidence type="ECO:0000256" key="5">
    <source>
        <dbReference type="ARBA" id="ARBA00023065"/>
    </source>
</evidence>
<evidence type="ECO:0000313" key="10">
    <source>
        <dbReference type="EMBL" id="CAJ0570348.1"/>
    </source>
</evidence>
<evidence type="ECO:0000256" key="6">
    <source>
        <dbReference type="ARBA" id="ARBA00023136"/>
    </source>
</evidence>
<protein>
    <recommendedName>
        <fullName evidence="9">Potassium channel domain-containing protein</fullName>
    </recommendedName>
</protein>
<feature type="domain" description="Potassium channel" evidence="9">
    <location>
        <begin position="29"/>
        <end position="101"/>
    </location>
</feature>
<evidence type="ECO:0000256" key="4">
    <source>
        <dbReference type="ARBA" id="ARBA00022989"/>
    </source>
</evidence>
<proteinExistence type="predicted"/>
<reference evidence="10" key="1">
    <citation type="submission" date="2023-06" db="EMBL/GenBank/DDBJ databases">
        <authorList>
            <person name="Delattre M."/>
        </authorList>
    </citation>
    <scope>NUCLEOTIDE SEQUENCE</scope>
    <source>
        <strain evidence="10">AF72</strain>
    </source>
</reference>
<feature type="non-terminal residue" evidence="10">
    <location>
        <position position="400"/>
    </location>
</feature>
<keyword evidence="11" id="KW-1185">Reference proteome</keyword>
<dbReference type="Proteomes" id="UP001177023">
    <property type="component" value="Unassembled WGS sequence"/>
</dbReference>
<dbReference type="SUPFAM" id="SSF81324">
    <property type="entry name" value="Voltage-gated potassium channels"/>
    <property type="match status" value="1"/>
</dbReference>
<feature type="transmembrane region" description="Helical" evidence="8">
    <location>
        <begin position="22"/>
        <end position="43"/>
    </location>
</feature>
<evidence type="ECO:0000256" key="3">
    <source>
        <dbReference type="ARBA" id="ARBA00022692"/>
    </source>
</evidence>
<gene>
    <name evidence="10" type="ORF">MSPICULIGERA_LOCUS8790</name>
</gene>
<evidence type="ECO:0000256" key="1">
    <source>
        <dbReference type="ARBA" id="ARBA00004141"/>
    </source>
</evidence>
<dbReference type="AlphaFoldDB" id="A0AA36CKR5"/>
<evidence type="ECO:0000256" key="7">
    <source>
        <dbReference type="ARBA" id="ARBA00023303"/>
    </source>
</evidence>
<sequence>ENALSKDGAEDDDDEVKRDPPVIQAVVATIGWIMFASAVFCLWEDWSYWTSIYFFFISTSTIGLGDVTPAHPEYMIATFMIVIVGLSLVNVCINVVCEKLEQMYLALLTKMAEDYQRALESGDPKAIEGMMSGFQGKAKFLMPLISKNAGNKVMNQFKEEAKAKGIDIPPVLTNLDPQTGMPAFAKADRGDFREFIEAAEVKRQQTDRVEQLFSERQTRSPSFAGQALVNTAMVTEEMKKKTAEVEIQTWTMDELFQEWKPNCHIEVQTRPEMVEEHSHEGQCRADVVEMEIQTIWESMDEGIQCGAEFSDFETQTSYESTDEGIQVWPSMEEVYTQYDVALIPGVEAQTQAVEIEECGCQWEPSTSGMAEMGTQPEVSMLYHELENEPEEEQDTVAFQI</sequence>
<accession>A0AA36CKR5</accession>
<keyword evidence="7" id="KW-0407">Ion channel</keyword>
<comment type="caution">
    <text evidence="10">The sequence shown here is derived from an EMBL/GenBank/DDBJ whole genome shotgun (WGS) entry which is preliminary data.</text>
</comment>